<dbReference type="GO" id="GO:0016787">
    <property type="term" value="F:hydrolase activity"/>
    <property type="evidence" value="ECO:0007669"/>
    <property type="project" value="UniProtKB-KW"/>
</dbReference>
<dbReference type="Proteomes" id="UP000325081">
    <property type="component" value="Unassembled WGS sequence"/>
</dbReference>
<sequence length="365" mass="40764">MSTCSFEVDWARVEGERPTPSEGHRYVGRRQHPRHEPPNREAHDLHHNRVHGQAVLPEAEELVYVGQQHARHDSDDPCSEREGRQGWVVVRRHRQPHLLYRAVISPSTTTPGAVGQLASGQWSSTWRPHHSGPKISLDCSVKNSSSPRNPIPASSPAANTRHAAGNRQHEWHINEPQPFFVRVAAAEEVERDRCQQAEQEPPKTASHGQVHGLPSGRRDGSHTWSTVVRSHQAVKKHTEDATIVPTSCMHHVMTNIIYLTDEHGLGRDLHSLTKSSACDMLIKPYVLKVTFARGLPGEGVQKTHTMFVVACIMPMGKVKEKAIAQAITSPHQGSWSCPLKPTMLNIERQNTMTRSTWNHQSGTVS</sequence>
<comment type="caution">
    <text evidence="2">The sequence shown here is derived from an EMBL/GenBank/DDBJ whole genome shotgun (WGS) entry which is preliminary data.</text>
</comment>
<organism evidence="2 3">
    <name type="scientific">Striga asiatica</name>
    <name type="common">Asiatic witchweed</name>
    <name type="synonym">Buchnera asiatica</name>
    <dbReference type="NCBI Taxonomy" id="4170"/>
    <lineage>
        <taxon>Eukaryota</taxon>
        <taxon>Viridiplantae</taxon>
        <taxon>Streptophyta</taxon>
        <taxon>Embryophyta</taxon>
        <taxon>Tracheophyta</taxon>
        <taxon>Spermatophyta</taxon>
        <taxon>Magnoliopsida</taxon>
        <taxon>eudicotyledons</taxon>
        <taxon>Gunneridae</taxon>
        <taxon>Pentapetalae</taxon>
        <taxon>asterids</taxon>
        <taxon>lamiids</taxon>
        <taxon>Lamiales</taxon>
        <taxon>Orobanchaceae</taxon>
        <taxon>Buchnereae</taxon>
        <taxon>Striga</taxon>
    </lineage>
</organism>
<feature type="compositionally biased region" description="Basic and acidic residues" evidence="1">
    <location>
        <begin position="13"/>
        <end position="25"/>
    </location>
</feature>
<feature type="region of interest" description="Disordered" evidence="1">
    <location>
        <begin position="190"/>
        <end position="223"/>
    </location>
</feature>
<dbReference type="AlphaFoldDB" id="A0A5A7QKS8"/>
<name>A0A5A7QKS8_STRAF</name>
<gene>
    <name evidence="2" type="ORF">STAS_22945</name>
</gene>
<reference evidence="3" key="1">
    <citation type="journal article" date="2019" name="Curr. Biol.">
        <title>Genome Sequence of Striga asiatica Provides Insight into the Evolution of Plant Parasitism.</title>
        <authorList>
            <person name="Yoshida S."/>
            <person name="Kim S."/>
            <person name="Wafula E.K."/>
            <person name="Tanskanen J."/>
            <person name="Kim Y.M."/>
            <person name="Honaas L."/>
            <person name="Yang Z."/>
            <person name="Spallek T."/>
            <person name="Conn C.E."/>
            <person name="Ichihashi Y."/>
            <person name="Cheong K."/>
            <person name="Cui S."/>
            <person name="Der J.P."/>
            <person name="Gundlach H."/>
            <person name="Jiao Y."/>
            <person name="Hori C."/>
            <person name="Ishida J.K."/>
            <person name="Kasahara H."/>
            <person name="Kiba T."/>
            <person name="Kim M.S."/>
            <person name="Koo N."/>
            <person name="Laohavisit A."/>
            <person name="Lee Y.H."/>
            <person name="Lumba S."/>
            <person name="McCourt P."/>
            <person name="Mortimer J.C."/>
            <person name="Mutuku J.M."/>
            <person name="Nomura T."/>
            <person name="Sasaki-Sekimoto Y."/>
            <person name="Seto Y."/>
            <person name="Wang Y."/>
            <person name="Wakatake T."/>
            <person name="Sakakibara H."/>
            <person name="Demura T."/>
            <person name="Yamaguchi S."/>
            <person name="Yoneyama K."/>
            <person name="Manabe R.I."/>
            <person name="Nelson D.C."/>
            <person name="Schulman A.H."/>
            <person name="Timko M.P."/>
            <person name="dePamphilis C.W."/>
            <person name="Choi D."/>
            <person name="Shirasu K."/>
        </authorList>
    </citation>
    <scope>NUCLEOTIDE SEQUENCE [LARGE SCALE GENOMIC DNA]</scope>
    <source>
        <strain evidence="3">cv. UVA1</strain>
    </source>
</reference>
<feature type="region of interest" description="Disordered" evidence="1">
    <location>
        <begin position="140"/>
        <end position="166"/>
    </location>
</feature>
<feature type="compositionally biased region" description="Basic and acidic residues" evidence="1">
    <location>
        <begin position="34"/>
        <end position="43"/>
    </location>
</feature>
<accession>A0A5A7QKS8</accession>
<feature type="region of interest" description="Disordered" evidence="1">
    <location>
        <begin position="13"/>
        <end position="43"/>
    </location>
</feature>
<evidence type="ECO:0000313" key="3">
    <source>
        <dbReference type="Proteomes" id="UP000325081"/>
    </source>
</evidence>
<evidence type="ECO:0000313" key="2">
    <source>
        <dbReference type="EMBL" id="GER45955.1"/>
    </source>
</evidence>
<keyword evidence="2" id="KW-0378">Hydrolase</keyword>
<protein>
    <submittedName>
        <fullName evidence="2">Ubiquitin carboxyl-terminal hydrolase-related protein</fullName>
    </submittedName>
</protein>
<proteinExistence type="predicted"/>
<dbReference type="EMBL" id="BKCP01007404">
    <property type="protein sequence ID" value="GER45955.1"/>
    <property type="molecule type" value="Genomic_DNA"/>
</dbReference>
<evidence type="ECO:0000256" key="1">
    <source>
        <dbReference type="SAM" id="MobiDB-lite"/>
    </source>
</evidence>
<keyword evidence="3" id="KW-1185">Reference proteome</keyword>